<evidence type="ECO:0000313" key="2">
    <source>
        <dbReference type="Proteomes" id="UP000634136"/>
    </source>
</evidence>
<sequence length="468" mass="54165">MECEPIQNQRDKPITNTRSNNTDNELLLVYKDSDVQEALERIINGGPWVYRNSWLILHRWRRDWKENPIDFNTVNIWVQLWGVPSHCKSQKMALKIGSSIGQGNRLGPWLRAGQSGKCVWTNWGHTSDPKQAVEWNRVNERKSNKVNFEFLMEKLRALSMKEVPKIPENPGEFVQDDDEMDINELQIGKPCKEKMEYHTDKTPTPVYVYAEQQNKLPGSHNMPLSLALPDPHAIESDEKQELDRAFGNQGWCDLFPSHNVLHLPPGDSDHLHVLVDLDHQVPLQDQRRDKQKIFQFEQIWTIHDDCSELVKNSWMGFGGLDSVHPLSGKLSVMAEHLSKWNREKFGYVGKRLLPDYPRSPKSGEVLPVRSTLVKRGMDVADVCPLGCSEEVEFVVHALVGCPCIRPFWCKAEIPFTKEFDCNILFIDWFSCALNMWDAENLMFFSICCYNLWHRRNDVRLEISSPSLD</sequence>
<proteinExistence type="predicted"/>
<evidence type="ECO:0000313" key="1">
    <source>
        <dbReference type="EMBL" id="KAF7812831.1"/>
    </source>
</evidence>
<protein>
    <submittedName>
        <fullName evidence="1">Cysteine desulfurase mitochondrial-like</fullName>
    </submittedName>
</protein>
<comment type="caution">
    <text evidence="1">The sequence shown here is derived from an EMBL/GenBank/DDBJ whole genome shotgun (WGS) entry which is preliminary data.</text>
</comment>
<dbReference type="PANTHER" id="PTHR33710">
    <property type="entry name" value="BNAC02G09200D PROTEIN"/>
    <property type="match status" value="1"/>
</dbReference>
<dbReference type="PANTHER" id="PTHR33710:SF71">
    <property type="entry name" value="ENDONUCLEASE_EXONUCLEASE_PHOSPHATASE DOMAIN-CONTAINING PROTEIN"/>
    <property type="match status" value="1"/>
</dbReference>
<dbReference type="OrthoDB" id="1938170at2759"/>
<keyword evidence="2" id="KW-1185">Reference proteome</keyword>
<dbReference type="AlphaFoldDB" id="A0A834T081"/>
<gene>
    <name evidence="1" type="ORF">G2W53_033807</name>
</gene>
<organism evidence="1 2">
    <name type="scientific">Senna tora</name>
    <dbReference type="NCBI Taxonomy" id="362788"/>
    <lineage>
        <taxon>Eukaryota</taxon>
        <taxon>Viridiplantae</taxon>
        <taxon>Streptophyta</taxon>
        <taxon>Embryophyta</taxon>
        <taxon>Tracheophyta</taxon>
        <taxon>Spermatophyta</taxon>
        <taxon>Magnoliopsida</taxon>
        <taxon>eudicotyledons</taxon>
        <taxon>Gunneridae</taxon>
        <taxon>Pentapetalae</taxon>
        <taxon>rosids</taxon>
        <taxon>fabids</taxon>
        <taxon>Fabales</taxon>
        <taxon>Fabaceae</taxon>
        <taxon>Caesalpinioideae</taxon>
        <taxon>Cassia clade</taxon>
        <taxon>Senna</taxon>
    </lineage>
</organism>
<accession>A0A834T081</accession>
<dbReference type="EMBL" id="JAAIUW010000010">
    <property type="protein sequence ID" value="KAF7812831.1"/>
    <property type="molecule type" value="Genomic_DNA"/>
</dbReference>
<dbReference type="Proteomes" id="UP000634136">
    <property type="component" value="Unassembled WGS sequence"/>
</dbReference>
<reference evidence="1" key="1">
    <citation type="submission" date="2020-09" db="EMBL/GenBank/DDBJ databases">
        <title>Genome-Enabled Discovery of Anthraquinone Biosynthesis in Senna tora.</title>
        <authorList>
            <person name="Kang S.-H."/>
            <person name="Pandey R.P."/>
            <person name="Lee C.-M."/>
            <person name="Sim J.-S."/>
            <person name="Jeong J.-T."/>
            <person name="Choi B.-S."/>
            <person name="Jung M."/>
            <person name="Ginzburg D."/>
            <person name="Zhao K."/>
            <person name="Won S.Y."/>
            <person name="Oh T.-J."/>
            <person name="Yu Y."/>
            <person name="Kim N.-H."/>
            <person name="Lee O.R."/>
            <person name="Lee T.-H."/>
            <person name="Bashyal P."/>
            <person name="Kim T.-S."/>
            <person name="Lee W.-H."/>
            <person name="Kawkins C."/>
            <person name="Kim C.-K."/>
            <person name="Kim J.S."/>
            <person name="Ahn B.O."/>
            <person name="Rhee S.Y."/>
            <person name="Sohng J.K."/>
        </authorList>
    </citation>
    <scope>NUCLEOTIDE SEQUENCE</scope>
    <source>
        <tissue evidence="1">Leaf</tissue>
    </source>
</reference>
<name>A0A834T081_9FABA</name>